<evidence type="ECO:0000313" key="1">
    <source>
        <dbReference type="EMBL" id="KKM68494.1"/>
    </source>
</evidence>
<organism evidence="1">
    <name type="scientific">marine sediment metagenome</name>
    <dbReference type="NCBI Taxonomy" id="412755"/>
    <lineage>
        <taxon>unclassified sequences</taxon>
        <taxon>metagenomes</taxon>
        <taxon>ecological metagenomes</taxon>
    </lineage>
</organism>
<proteinExistence type="predicted"/>
<name>A0A0F9JF94_9ZZZZ</name>
<protein>
    <submittedName>
        <fullName evidence="1">Uncharacterized protein</fullName>
    </submittedName>
</protein>
<sequence>MAQHPRHRHTPAYYEERRLQALERARKWRLDNPKRYKELNRVCGQRWYKENKDQVCRETRARYLRLKKIVVRKYGGRCACCGVSELVFLAVDHVNNDGAKMRKEKVHGHGVALYHWLIRRGFPKDFQILCHNCNWAKAHGGCPHARPTL</sequence>
<reference evidence="1" key="1">
    <citation type="journal article" date="2015" name="Nature">
        <title>Complex archaea that bridge the gap between prokaryotes and eukaryotes.</title>
        <authorList>
            <person name="Spang A."/>
            <person name="Saw J.H."/>
            <person name="Jorgensen S.L."/>
            <person name="Zaremba-Niedzwiedzka K."/>
            <person name="Martijn J."/>
            <person name="Lind A.E."/>
            <person name="van Eijk R."/>
            <person name="Schleper C."/>
            <person name="Guy L."/>
            <person name="Ettema T.J."/>
        </authorList>
    </citation>
    <scope>NUCLEOTIDE SEQUENCE</scope>
</reference>
<comment type="caution">
    <text evidence="1">The sequence shown here is derived from an EMBL/GenBank/DDBJ whole genome shotgun (WGS) entry which is preliminary data.</text>
</comment>
<dbReference type="EMBL" id="LAZR01010157">
    <property type="protein sequence ID" value="KKM68494.1"/>
    <property type="molecule type" value="Genomic_DNA"/>
</dbReference>
<dbReference type="AlphaFoldDB" id="A0A0F9JF94"/>
<gene>
    <name evidence="1" type="ORF">LCGC14_1460340</name>
</gene>
<accession>A0A0F9JF94</accession>